<protein>
    <submittedName>
        <fullName evidence="1">Uncharacterized protein</fullName>
    </submittedName>
</protein>
<dbReference type="EMBL" id="FONN01000065">
    <property type="protein sequence ID" value="SFF50175.1"/>
    <property type="molecule type" value="Genomic_DNA"/>
</dbReference>
<sequence>IGKDILTLSFLYISRNETRRAAKGWRQPFHLVLFYIFSSLHGMEGVIEWT</sequence>
<evidence type="ECO:0000313" key="2">
    <source>
        <dbReference type="Proteomes" id="UP000183410"/>
    </source>
</evidence>
<proteinExistence type="predicted"/>
<gene>
    <name evidence="1" type="ORF">SAMN04487969_1651</name>
</gene>
<dbReference type="AlphaFoldDB" id="A0A1I2J660"/>
<organism evidence="1 2">
    <name type="scientific">Paenibacillus algorifonticola</name>
    <dbReference type="NCBI Taxonomy" id="684063"/>
    <lineage>
        <taxon>Bacteria</taxon>
        <taxon>Bacillati</taxon>
        <taxon>Bacillota</taxon>
        <taxon>Bacilli</taxon>
        <taxon>Bacillales</taxon>
        <taxon>Paenibacillaceae</taxon>
        <taxon>Paenibacillus</taxon>
    </lineage>
</organism>
<dbReference type="Proteomes" id="UP000183410">
    <property type="component" value="Unassembled WGS sequence"/>
</dbReference>
<evidence type="ECO:0000313" key="1">
    <source>
        <dbReference type="EMBL" id="SFF50175.1"/>
    </source>
</evidence>
<feature type="non-terminal residue" evidence="1">
    <location>
        <position position="1"/>
    </location>
</feature>
<accession>A0A1I2J660</accession>
<name>A0A1I2J660_9BACL</name>
<keyword evidence="2" id="KW-1185">Reference proteome</keyword>
<reference evidence="2" key="1">
    <citation type="submission" date="2016-10" db="EMBL/GenBank/DDBJ databases">
        <authorList>
            <person name="Varghese N."/>
            <person name="Submissions S."/>
        </authorList>
    </citation>
    <scope>NUCLEOTIDE SEQUENCE [LARGE SCALE GENOMIC DNA]</scope>
    <source>
        <strain evidence="2">CGMCC 1.10223</strain>
    </source>
</reference>